<keyword evidence="4 7" id="KW-0812">Transmembrane</keyword>
<keyword evidence="9" id="KW-1185">Reference proteome</keyword>
<feature type="transmembrane region" description="Helical" evidence="7">
    <location>
        <begin position="145"/>
        <end position="163"/>
    </location>
</feature>
<feature type="transmembrane region" description="Helical" evidence="7">
    <location>
        <begin position="384"/>
        <end position="404"/>
    </location>
</feature>
<dbReference type="InterPro" id="IPR050833">
    <property type="entry name" value="Poly_Biosynth_Transport"/>
</dbReference>
<dbReference type="Pfam" id="PF13440">
    <property type="entry name" value="Polysacc_synt_3"/>
    <property type="match status" value="1"/>
</dbReference>
<comment type="similarity">
    <text evidence="2">Belongs to the polysaccharide synthase family.</text>
</comment>
<dbReference type="AlphaFoldDB" id="A0A6M8GY98"/>
<name>A0A6M8GY98_9PROT</name>
<keyword evidence="6 7" id="KW-0472">Membrane</keyword>
<feature type="transmembrane region" description="Helical" evidence="7">
    <location>
        <begin position="285"/>
        <end position="308"/>
    </location>
</feature>
<evidence type="ECO:0000313" key="9">
    <source>
        <dbReference type="Proteomes" id="UP000500767"/>
    </source>
</evidence>
<keyword evidence="3" id="KW-1003">Cell membrane</keyword>
<dbReference type="PANTHER" id="PTHR30250:SF10">
    <property type="entry name" value="LIPOPOLYSACCHARIDE BIOSYNTHESIS PROTEIN WZXC"/>
    <property type="match status" value="1"/>
</dbReference>
<evidence type="ECO:0000256" key="7">
    <source>
        <dbReference type="SAM" id="Phobius"/>
    </source>
</evidence>
<feature type="transmembrane region" description="Helical" evidence="7">
    <location>
        <begin position="169"/>
        <end position="191"/>
    </location>
</feature>
<evidence type="ECO:0000256" key="2">
    <source>
        <dbReference type="ARBA" id="ARBA00007430"/>
    </source>
</evidence>
<evidence type="ECO:0000256" key="5">
    <source>
        <dbReference type="ARBA" id="ARBA00022989"/>
    </source>
</evidence>
<evidence type="ECO:0000256" key="3">
    <source>
        <dbReference type="ARBA" id="ARBA00022475"/>
    </source>
</evidence>
<organism evidence="8 9">
    <name type="scientific">Lichenicola cladoniae</name>
    <dbReference type="NCBI Taxonomy" id="1484109"/>
    <lineage>
        <taxon>Bacteria</taxon>
        <taxon>Pseudomonadati</taxon>
        <taxon>Pseudomonadota</taxon>
        <taxon>Alphaproteobacteria</taxon>
        <taxon>Acetobacterales</taxon>
        <taxon>Acetobacteraceae</taxon>
        <taxon>Lichenicola</taxon>
    </lineage>
</organism>
<proteinExistence type="inferred from homology"/>
<feature type="transmembrane region" description="Helical" evidence="7">
    <location>
        <begin position="357"/>
        <end position="378"/>
    </location>
</feature>
<reference evidence="8 9" key="1">
    <citation type="journal article" date="2014" name="World J. Microbiol. Biotechnol.">
        <title>Biodiversity and physiological characteristics of Antarctic and Arctic lichens-associated bacteria.</title>
        <authorList>
            <person name="Lee Y.M."/>
            <person name="Kim E.H."/>
            <person name="Lee H.K."/>
            <person name="Hong S.G."/>
        </authorList>
    </citation>
    <scope>NUCLEOTIDE SEQUENCE [LARGE SCALE GENOMIC DNA]</scope>
    <source>
        <strain evidence="8 9">PAMC 26569</strain>
    </source>
</reference>
<sequence length="479" mass="51474">MTTHHRLLGTGFNWLAGATVIAKIVDFATILIMLLYLSKQQVGIASLVVSIAMVVEALNGLGTGEALIQARSVSRLQLDTLFWYVVGASLLVGSLTLLAAPWIGALYGFAGLGAYFTVVAAKQPLVGAALIPIAMMSRDLQYRRIAIVNVCATLAASFTRLGLGACGAGTWALVAGYSASGLYTLIGAVLARPFRPRLRFQFSAIRPLVRFGFRSAAANVSEQMFKNVDYMLIGLFYGPSQLAIYRVAFDIAMEPAMAVGTLVNRTTLPVIARVALIKRHLAETFLWGLERIAVLVLPLTGGLMFAAYPLTSLLHDHQGISYVAAALPLQILSIAALLRVSLLLLSTVMIGSGRPGMAARLSLAALLLLSMGILVAGFACRAQVGIVAVSAVWLAIYPLLLAWGARYLYRDWNVSGSDLWRHFKVPFIAVGMMIPVLAIGRLLIGGGDPRLLLALDVVVTASVYFILYRQQRKRSGTPR</sequence>
<dbReference type="Proteomes" id="UP000500767">
    <property type="component" value="Chromosome"/>
</dbReference>
<dbReference type="RefSeq" id="WP_171832756.1">
    <property type="nucleotide sequence ID" value="NZ_CP053708.1"/>
</dbReference>
<feature type="transmembrane region" description="Helical" evidence="7">
    <location>
        <begin position="109"/>
        <end position="133"/>
    </location>
</feature>
<accession>A0A6M8GY98</accession>
<evidence type="ECO:0000256" key="6">
    <source>
        <dbReference type="ARBA" id="ARBA00023136"/>
    </source>
</evidence>
<comment type="subcellular location">
    <subcellularLocation>
        <location evidence="1">Cell membrane</location>
        <topology evidence="1">Multi-pass membrane protein</topology>
    </subcellularLocation>
</comment>
<feature type="transmembrane region" description="Helical" evidence="7">
    <location>
        <begin position="81"/>
        <end position="103"/>
    </location>
</feature>
<feature type="transmembrane region" description="Helical" evidence="7">
    <location>
        <begin position="12"/>
        <end position="36"/>
    </location>
</feature>
<evidence type="ECO:0000313" key="8">
    <source>
        <dbReference type="EMBL" id="QKE88794.1"/>
    </source>
</evidence>
<keyword evidence="5 7" id="KW-1133">Transmembrane helix</keyword>
<dbReference type="PANTHER" id="PTHR30250">
    <property type="entry name" value="PST FAMILY PREDICTED COLANIC ACID TRANSPORTER"/>
    <property type="match status" value="1"/>
</dbReference>
<feature type="transmembrane region" description="Helical" evidence="7">
    <location>
        <begin position="425"/>
        <end position="444"/>
    </location>
</feature>
<gene>
    <name evidence="8" type="ORF">HN018_00860</name>
</gene>
<evidence type="ECO:0000256" key="1">
    <source>
        <dbReference type="ARBA" id="ARBA00004651"/>
    </source>
</evidence>
<dbReference type="GO" id="GO:0005886">
    <property type="term" value="C:plasma membrane"/>
    <property type="evidence" value="ECO:0007669"/>
    <property type="project" value="UniProtKB-SubCell"/>
</dbReference>
<feature type="transmembrane region" description="Helical" evidence="7">
    <location>
        <begin position="320"/>
        <end position="345"/>
    </location>
</feature>
<dbReference type="EMBL" id="CP053708">
    <property type="protein sequence ID" value="QKE88794.1"/>
    <property type="molecule type" value="Genomic_DNA"/>
</dbReference>
<evidence type="ECO:0000256" key="4">
    <source>
        <dbReference type="ARBA" id="ARBA00022692"/>
    </source>
</evidence>
<protein>
    <submittedName>
        <fullName evidence="8">Oligosaccharide flippase family protein</fullName>
    </submittedName>
</protein>
<feature type="transmembrane region" description="Helical" evidence="7">
    <location>
        <begin position="450"/>
        <end position="468"/>
    </location>
</feature>
<dbReference type="KEGG" id="lck:HN018_00860"/>